<feature type="active site" description="Proton donor" evidence="1">
    <location>
        <position position="427"/>
    </location>
</feature>
<dbReference type="SUPFAM" id="SSF53067">
    <property type="entry name" value="Actin-like ATPase domain"/>
    <property type="match status" value="2"/>
</dbReference>
<organism evidence="3 4">
    <name type="scientific">Bordetella genomosp. 11</name>
    <dbReference type="NCBI Taxonomy" id="1416808"/>
    <lineage>
        <taxon>Bacteria</taxon>
        <taxon>Pseudomonadati</taxon>
        <taxon>Pseudomonadota</taxon>
        <taxon>Betaproteobacteria</taxon>
        <taxon>Burkholderiales</taxon>
        <taxon>Alcaligenaceae</taxon>
        <taxon>Bordetella</taxon>
    </lineage>
</organism>
<keyword evidence="1" id="KW-0963">Cytoplasm</keyword>
<dbReference type="SUPFAM" id="SSF55729">
    <property type="entry name" value="Acyl-CoA N-acyltransferases (Nat)"/>
    <property type="match status" value="1"/>
</dbReference>
<evidence type="ECO:0000313" key="4">
    <source>
        <dbReference type="Proteomes" id="UP000215767"/>
    </source>
</evidence>
<dbReference type="PROSITE" id="PS51186">
    <property type="entry name" value="GNAT"/>
    <property type="match status" value="1"/>
</dbReference>
<dbReference type="InterPro" id="IPR006464">
    <property type="entry name" value="AcTrfase_RimI/Ard1"/>
</dbReference>
<dbReference type="InterPro" id="IPR043690">
    <property type="entry name" value="RimI"/>
</dbReference>
<dbReference type="EMBL" id="NEVS01000004">
    <property type="protein sequence ID" value="OZI61700.1"/>
    <property type="molecule type" value="Genomic_DNA"/>
</dbReference>
<comment type="function">
    <text evidence="1">Acetylates the N-terminal alanine of ribosomal protein bS18.</text>
</comment>
<dbReference type="InterPro" id="IPR043129">
    <property type="entry name" value="ATPase_NBD"/>
</dbReference>
<dbReference type="Pfam" id="PF00583">
    <property type="entry name" value="Acetyltransf_1"/>
    <property type="match status" value="1"/>
</dbReference>
<evidence type="ECO:0000259" key="2">
    <source>
        <dbReference type="PROSITE" id="PS51186"/>
    </source>
</evidence>
<feature type="active site" description="Proton acceptor" evidence="1">
    <location>
        <position position="415"/>
    </location>
</feature>
<dbReference type="AlphaFoldDB" id="A0A261UK99"/>
<dbReference type="PANTHER" id="PTHR11735:SF11">
    <property type="entry name" value="TRNA THREONYLCARBAMOYLADENOSINE BIOSYNTHESIS PROTEIN TSAB"/>
    <property type="match status" value="1"/>
</dbReference>
<dbReference type="EC" id="2.3.1.266" evidence="1"/>
<sequence length="467" mass="49781">MKPTLLALETSSSRCSVALLRDDADGAAIATLEHEGAQEHAERLLPMARELLRDAGIGPEGIQAVAFGQGPGGFTGLRVACGVAQGIAMAHDLPVVPIVSHMAVAAQVPARPDQAVIVALDARMEEVYLAVYRRAQGAADDTGWEVLQAPLLIAATEVVPWIEGHLDEWRARTGLALAPVLAGDAWDAYARQMTPHADWTRYDARRPHARDIARLALQAWRRGETVPPELAMPLYVRDRVAYTTAERLAGQGGNPKATPALETAAPAPMSQLPAAASGPAAAVPVEAVAAADPGQAAAGPESIAATPRGDGLPVEMSPMTVLDLDDMERIEASVQAFPWTRRNFADALAAGYDTCVLRRAGRMLGFAILMHAPDVSHLLVVAIDKTLHRQGLGSRLIAWCVQRARDRGIGGVLLEVRPSNAGAVAFYEHHGFRRVGLRRGYYPAGRGRREDALVMQKPVPIDEAGHG</sequence>
<dbReference type="HAMAP" id="MF_02210">
    <property type="entry name" value="RimI"/>
    <property type="match status" value="1"/>
</dbReference>
<comment type="caution">
    <text evidence="1">Lacks conserved residue(s) required for the propagation of feature annotation.</text>
</comment>
<dbReference type="InterPro" id="IPR000182">
    <property type="entry name" value="GNAT_dom"/>
</dbReference>
<proteinExistence type="inferred from homology"/>
<protein>
    <recommendedName>
        <fullName evidence="1">[Ribosomal protein bS18]-alanine N-acetyltransferase</fullName>
        <ecNumber evidence="1">2.3.1.266</ecNumber>
    </recommendedName>
</protein>
<dbReference type="OrthoDB" id="9796919at2"/>
<accession>A0A261UK99</accession>
<comment type="catalytic activity">
    <reaction evidence="1">
        <text>N-terminal L-alanyl-[ribosomal protein bS18] + acetyl-CoA = N-terminal N(alpha)-acetyl-L-alanyl-[ribosomal protein bS18] + CoA + H(+)</text>
        <dbReference type="Rhea" id="RHEA:43756"/>
        <dbReference type="Rhea" id="RHEA-COMP:10676"/>
        <dbReference type="Rhea" id="RHEA-COMP:10677"/>
        <dbReference type="ChEBI" id="CHEBI:15378"/>
        <dbReference type="ChEBI" id="CHEBI:57287"/>
        <dbReference type="ChEBI" id="CHEBI:57288"/>
        <dbReference type="ChEBI" id="CHEBI:64718"/>
        <dbReference type="ChEBI" id="CHEBI:83683"/>
        <dbReference type="EC" id="2.3.1.266"/>
    </reaction>
</comment>
<name>A0A261UK99_9BORD</name>
<dbReference type="Proteomes" id="UP000215767">
    <property type="component" value="Unassembled WGS sequence"/>
</dbReference>
<keyword evidence="1 3" id="KW-0808">Transferase</keyword>
<evidence type="ECO:0000256" key="1">
    <source>
        <dbReference type="HAMAP-Rule" id="MF_02210"/>
    </source>
</evidence>
<dbReference type="GO" id="GO:0002949">
    <property type="term" value="P:tRNA threonylcarbamoyladenosine modification"/>
    <property type="evidence" value="ECO:0007669"/>
    <property type="project" value="InterPro"/>
</dbReference>
<dbReference type="CDD" id="cd24032">
    <property type="entry name" value="ASKHA_NBD_TsaB"/>
    <property type="match status" value="1"/>
</dbReference>
<gene>
    <name evidence="1" type="primary">rimI</name>
    <name evidence="3" type="ORF">CAL28_20810</name>
</gene>
<dbReference type="GO" id="GO:0005829">
    <property type="term" value="C:cytosol"/>
    <property type="evidence" value="ECO:0007669"/>
    <property type="project" value="TreeGrafter"/>
</dbReference>
<feature type="binding site" evidence="1">
    <location>
        <begin position="381"/>
        <end position="383"/>
    </location>
    <ligand>
        <name>acetyl-CoA</name>
        <dbReference type="ChEBI" id="CHEBI:57288"/>
    </ligand>
</feature>
<dbReference type="NCBIfam" id="TIGR03725">
    <property type="entry name" value="T6A_YeaZ"/>
    <property type="match status" value="1"/>
</dbReference>
<comment type="subcellular location">
    <subcellularLocation>
        <location evidence="1">Cytoplasm</location>
    </subcellularLocation>
</comment>
<dbReference type="CDD" id="cd04301">
    <property type="entry name" value="NAT_SF"/>
    <property type="match status" value="1"/>
</dbReference>
<keyword evidence="4" id="KW-1185">Reference proteome</keyword>
<dbReference type="InterPro" id="IPR000905">
    <property type="entry name" value="Gcp-like_dom"/>
</dbReference>
<dbReference type="InterPro" id="IPR022496">
    <property type="entry name" value="T6A_TsaB"/>
</dbReference>
<dbReference type="InterPro" id="IPR016181">
    <property type="entry name" value="Acyl_CoA_acyltransferase"/>
</dbReference>
<comment type="similarity">
    <text evidence="1">Belongs to the acetyltransferase family. RimI subfamily.</text>
</comment>
<feature type="domain" description="N-acetyltransferase" evidence="2">
    <location>
        <begin position="314"/>
        <end position="460"/>
    </location>
</feature>
<dbReference type="PANTHER" id="PTHR11735">
    <property type="entry name" value="TRNA N6-ADENOSINE THREONYLCARBAMOYLTRANSFERASE"/>
    <property type="match status" value="1"/>
</dbReference>
<feature type="binding site" evidence="1">
    <location>
        <position position="420"/>
    </location>
    <ligand>
        <name>acetyl-CoA</name>
        <dbReference type="ChEBI" id="CHEBI:57288"/>
    </ligand>
</feature>
<dbReference type="Pfam" id="PF00814">
    <property type="entry name" value="TsaD"/>
    <property type="match status" value="1"/>
</dbReference>
<comment type="caution">
    <text evidence="3">The sequence shown here is derived from an EMBL/GenBank/DDBJ whole genome shotgun (WGS) entry which is preliminary data.</text>
</comment>
<dbReference type="Gene3D" id="3.30.420.40">
    <property type="match status" value="2"/>
</dbReference>
<keyword evidence="1" id="KW-0012">Acyltransferase</keyword>
<dbReference type="GO" id="GO:0008999">
    <property type="term" value="F:protein-N-terminal-alanine acetyltransferase activity"/>
    <property type="evidence" value="ECO:0007669"/>
    <property type="project" value="UniProtKB-UniRule"/>
</dbReference>
<reference evidence="4" key="1">
    <citation type="submission" date="2017-05" db="EMBL/GenBank/DDBJ databases">
        <title>Complete and WGS of Bordetella genogroups.</title>
        <authorList>
            <person name="Spilker T."/>
            <person name="Lipuma J."/>
        </authorList>
    </citation>
    <scope>NUCLEOTIDE SEQUENCE [LARGE SCALE GENOMIC DNA]</scope>
    <source>
        <strain evidence="4">AU8856</strain>
    </source>
</reference>
<dbReference type="Gene3D" id="3.40.630.30">
    <property type="match status" value="1"/>
</dbReference>
<dbReference type="NCBIfam" id="TIGR01575">
    <property type="entry name" value="rimI"/>
    <property type="match status" value="1"/>
</dbReference>
<dbReference type="RefSeq" id="WP_094843096.1">
    <property type="nucleotide sequence ID" value="NZ_NEVS01000004.1"/>
</dbReference>
<evidence type="ECO:0000313" key="3">
    <source>
        <dbReference type="EMBL" id="OZI61700.1"/>
    </source>
</evidence>